<proteinExistence type="predicted"/>
<gene>
    <name evidence="3" type="ORF">AM231_00380</name>
</gene>
<reference evidence="4" key="1">
    <citation type="submission" date="2015-08" db="EMBL/GenBank/DDBJ databases">
        <title>Genome sequencing project for genomic taxonomy and phylogenomics of Bacillus-like bacteria.</title>
        <authorList>
            <person name="Liu B."/>
            <person name="Wang J."/>
            <person name="Zhu Y."/>
            <person name="Liu G."/>
            <person name="Chen Q."/>
            <person name="Chen Z."/>
            <person name="Lan J."/>
            <person name="Che J."/>
            <person name="Ge C."/>
            <person name="Shi H."/>
            <person name="Pan Z."/>
            <person name="Liu X."/>
        </authorList>
    </citation>
    <scope>NUCLEOTIDE SEQUENCE [LARGE SCALE GENOMIC DNA]</scope>
    <source>
        <strain evidence="4">FJAT-22460</strain>
    </source>
</reference>
<evidence type="ECO:0000313" key="3">
    <source>
        <dbReference type="EMBL" id="KOR90580.1"/>
    </source>
</evidence>
<dbReference type="AlphaFoldDB" id="A0A0M1P8D4"/>
<dbReference type="InterPro" id="IPR001466">
    <property type="entry name" value="Beta-lactam-related"/>
</dbReference>
<dbReference type="EMBL" id="LIUT01000001">
    <property type="protein sequence ID" value="KOR90580.1"/>
    <property type="molecule type" value="Genomic_DNA"/>
</dbReference>
<organism evidence="3 4">
    <name type="scientific">Paenibacillus solani</name>
    <dbReference type="NCBI Taxonomy" id="1705565"/>
    <lineage>
        <taxon>Bacteria</taxon>
        <taxon>Bacillati</taxon>
        <taxon>Bacillota</taxon>
        <taxon>Bacilli</taxon>
        <taxon>Bacillales</taxon>
        <taxon>Paenibacillaceae</taxon>
        <taxon>Paenibacillus</taxon>
    </lineage>
</organism>
<evidence type="ECO:0000259" key="2">
    <source>
        <dbReference type="Pfam" id="PF00144"/>
    </source>
</evidence>
<dbReference type="Gene3D" id="3.40.710.10">
    <property type="entry name" value="DD-peptidase/beta-lactamase superfamily"/>
    <property type="match status" value="1"/>
</dbReference>
<comment type="caution">
    <text evidence="3">The sequence shown here is derived from an EMBL/GenBank/DDBJ whole genome shotgun (WGS) entry which is preliminary data.</text>
</comment>
<dbReference type="PANTHER" id="PTHR43283">
    <property type="entry name" value="BETA-LACTAMASE-RELATED"/>
    <property type="match status" value="1"/>
</dbReference>
<accession>A0A0M1P8D4</accession>
<name>A0A0M1P8D4_9BACL</name>
<sequence length="380" mass="40823">MGIRGVRAACAAIEREIAAGTMPGAVLGVLHEGREWVYASGYAHPKPSQGEPVFASEDTLYDAASLTKVVVTLPLMLQLLDEACLTLSTKVSDILPSFQGEGKMEITVGQLLTHTSGLQADLNLHSSGWSREQMWEAVLTAPLAATPNTEVIYSDLGYLTLGCIIEKMLDMSLDEAVKQRVWDPLGMHHSTLTPSLELTGRYAATEYDDALQEHLWGIVHDEKARALGGVCGHAGLFTTAGDLLKYARMWLAQGAVPVMLKMETAGAVPLMQKTEAEEGEARIFSRAAAAAAIRTHTGHVHGTNRGLGWVLKGDQMDASGDWMSPLCYGHTGFTGTSMWIDPEHELAVVLLTNRVYGGRCSSVAQLRAQVHNALTGAVSS</sequence>
<dbReference type="GO" id="GO:0016787">
    <property type="term" value="F:hydrolase activity"/>
    <property type="evidence" value="ECO:0007669"/>
    <property type="project" value="UniProtKB-KW"/>
</dbReference>
<dbReference type="InterPro" id="IPR012338">
    <property type="entry name" value="Beta-lactam/transpept-like"/>
</dbReference>
<dbReference type="Proteomes" id="UP000036932">
    <property type="component" value="Unassembled WGS sequence"/>
</dbReference>
<dbReference type="PANTHER" id="PTHR43283:SF11">
    <property type="entry name" value="BETA-LACTAMASE-RELATED DOMAIN-CONTAINING PROTEIN"/>
    <property type="match status" value="1"/>
</dbReference>
<dbReference type="SUPFAM" id="SSF56601">
    <property type="entry name" value="beta-lactamase/transpeptidase-like"/>
    <property type="match status" value="1"/>
</dbReference>
<keyword evidence="1" id="KW-0378">Hydrolase</keyword>
<dbReference type="RefSeq" id="WP_054403498.1">
    <property type="nucleotide sequence ID" value="NZ_LIUT01000001.1"/>
</dbReference>
<dbReference type="OrthoDB" id="9770183at2"/>
<dbReference type="Pfam" id="PF00144">
    <property type="entry name" value="Beta-lactamase"/>
    <property type="match status" value="1"/>
</dbReference>
<keyword evidence="4" id="KW-1185">Reference proteome</keyword>
<dbReference type="PATRIC" id="fig|1705565.3.peg.1896"/>
<protein>
    <submittedName>
        <fullName evidence="3">Beta-lactamase</fullName>
    </submittedName>
</protein>
<evidence type="ECO:0000313" key="4">
    <source>
        <dbReference type="Proteomes" id="UP000036932"/>
    </source>
</evidence>
<feature type="domain" description="Beta-lactamase-related" evidence="2">
    <location>
        <begin position="13"/>
        <end position="358"/>
    </location>
</feature>
<dbReference type="InterPro" id="IPR050789">
    <property type="entry name" value="Diverse_Enzym_Activities"/>
</dbReference>
<evidence type="ECO:0000256" key="1">
    <source>
        <dbReference type="ARBA" id="ARBA00022801"/>
    </source>
</evidence>